<keyword evidence="9" id="KW-0808">Transferase</keyword>
<protein>
    <submittedName>
        <fullName evidence="9">Protein tyrosine kinase</fullName>
    </submittedName>
</protein>
<evidence type="ECO:0000256" key="4">
    <source>
        <dbReference type="ARBA" id="ARBA00022692"/>
    </source>
</evidence>
<evidence type="ECO:0000313" key="9">
    <source>
        <dbReference type="EMBL" id="RMI32187.1"/>
    </source>
</evidence>
<evidence type="ECO:0000259" key="8">
    <source>
        <dbReference type="Pfam" id="PF02706"/>
    </source>
</evidence>
<dbReference type="RefSeq" id="WP_122188528.1">
    <property type="nucleotide sequence ID" value="NZ_RFFH01000005.1"/>
</dbReference>
<feature type="domain" description="Polysaccharide chain length determinant N-terminal" evidence="8">
    <location>
        <begin position="2"/>
        <end position="89"/>
    </location>
</feature>
<sequence length="431" mass="45397">MSLSDIVRLIRRRWPIVAVALVLCVVASYGYLKTLPKTYTATSTCYVKMATGTSVNDSYQGGMAAQQRVRSYLDIAQSETVAQRVKDQLGLHDSVDGVRGRISAASPPASMLISISAKDSTASGARTLADEAVSQFRALVAQLEYIQVDAAPAARVDVIDQAALPAAPSSPAPKRILMLGILAGLFFGMTGALAVDRLDRRLRTAEEVAKLVPAPILGVVDEGRPGAEGELRRLRSRIDDRPDTDVVLLTSLSPRTQPEVAIGLARAYADTGAHTLLIDADTTGGGPTPLVPVRARAGLSELLRESAPLSDAVVSWGEAGVWLLGLGTADRRTPDLLASQRFADLMKKLRGDFDHIVIAAAPVTVAADAIALAGRADATLGLVELEVATGPQISGAVATFGADDPRLTGAVVFSRPASGSRNPLQRLWKRG</sequence>
<comment type="caution">
    <text evidence="9">The sequence shown here is derived from an EMBL/GenBank/DDBJ whole genome shotgun (WGS) entry which is preliminary data.</text>
</comment>
<proteinExistence type="inferred from homology"/>
<evidence type="ECO:0000256" key="3">
    <source>
        <dbReference type="ARBA" id="ARBA00022475"/>
    </source>
</evidence>
<dbReference type="InterPro" id="IPR027417">
    <property type="entry name" value="P-loop_NTPase"/>
</dbReference>
<keyword evidence="4 7" id="KW-0812">Transmembrane</keyword>
<dbReference type="AlphaFoldDB" id="A0A3M2L3G6"/>
<dbReference type="GO" id="GO:0016301">
    <property type="term" value="F:kinase activity"/>
    <property type="evidence" value="ECO:0007669"/>
    <property type="project" value="UniProtKB-KW"/>
</dbReference>
<evidence type="ECO:0000256" key="7">
    <source>
        <dbReference type="SAM" id="Phobius"/>
    </source>
</evidence>
<dbReference type="GO" id="GO:0005886">
    <property type="term" value="C:plasma membrane"/>
    <property type="evidence" value="ECO:0007669"/>
    <property type="project" value="UniProtKB-SubCell"/>
</dbReference>
<keyword evidence="3" id="KW-1003">Cell membrane</keyword>
<dbReference type="InterPro" id="IPR003856">
    <property type="entry name" value="LPS_length_determ_N"/>
</dbReference>
<evidence type="ECO:0000256" key="5">
    <source>
        <dbReference type="ARBA" id="ARBA00022989"/>
    </source>
</evidence>
<dbReference type="EMBL" id="RFFH01000005">
    <property type="protein sequence ID" value="RMI32187.1"/>
    <property type="molecule type" value="Genomic_DNA"/>
</dbReference>
<keyword evidence="9" id="KW-0418">Kinase</keyword>
<dbReference type="OrthoDB" id="9812433at2"/>
<evidence type="ECO:0000313" key="10">
    <source>
        <dbReference type="Proteomes" id="UP000279275"/>
    </source>
</evidence>
<name>A0A3M2L3G6_9NOCA</name>
<organism evidence="9 10">
    <name type="scientific">Nocardia stercoris</name>
    <dbReference type="NCBI Taxonomy" id="2483361"/>
    <lineage>
        <taxon>Bacteria</taxon>
        <taxon>Bacillati</taxon>
        <taxon>Actinomycetota</taxon>
        <taxon>Actinomycetes</taxon>
        <taxon>Mycobacteriales</taxon>
        <taxon>Nocardiaceae</taxon>
        <taxon>Nocardia</taxon>
    </lineage>
</organism>
<dbReference type="InterPro" id="IPR050445">
    <property type="entry name" value="Bact_polysacc_biosynth/exp"/>
</dbReference>
<dbReference type="PANTHER" id="PTHR32309">
    <property type="entry name" value="TYROSINE-PROTEIN KINASE"/>
    <property type="match status" value="1"/>
</dbReference>
<dbReference type="PANTHER" id="PTHR32309:SF13">
    <property type="entry name" value="FERRIC ENTEROBACTIN TRANSPORT PROTEIN FEPE"/>
    <property type="match status" value="1"/>
</dbReference>
<dbReference type="Proteomes" id="UP000279275">
    <property type="component" value="Unassembled WGS sequence"/>
</dbReference>
<keyword evidence="10" id="KW-1185">Reference proteome</keyword>
<dbReference type="SUPFAM" id="SSF52540">
    <property type="entry name" value="P-loop containing nucleoside triphosphate hydrolases"/>
    <property type="match status" value="1"/>
</dbReference>
<gene>
    <name evidence="9" type="ORF">EBN03_14375</name>
</gene>
<feature type="transmembrane region" description="Helical" evidence="7">
    <location>
        <begin position="176"/>
        <end position="195"/>
    </location>
</feature>
<dbReference type="Gene3D" id="3.40.50.300">
    <property type="entry name" value="P-loop containing nucleotide triphosphate hydrolases"/>
    <property type="match status" value="1"/>
</dbReference>
<evidence type="ECO:0000256" key="1">
    <source>
        <dbReference type="ARBA" id="ARBA00004651"/>
    </source>
</evidence>
<evidence type="ECO:0000256" key="6">
    <source>
        <dbReference type="ARBA" id="ARBA00023136"/>
    </source>
</evidence>
<reference evidence="9 10" key="1">
    <citation type="submission" date="2018-10" db="EMBL/GenBank/DDBJ databases">
        <title>Isolation from cow dung.</title>
        <authorList>
            <person name="Ling L."/>
        </authorList>
    </citation>
    <scope>NUCLEOTIDE SEQUENCE [LARGE SCALE GENOMIC DNA]</scope>
    <source>
        <strain evidence="9 10">NEAU-LL90</strain>
    </source>
</reference>
<dbReference type="Pfam" id="PF02706">
    <property type="entry name" value="Wzz"/>
    <property type="match status" value="1"/>
</dbReference>
<accession>A0A3M2L3G6</accession>
<comment type="similarity">
    <text evidence="2">Belongs to the CpsC/CapA family.</text>
</comment>
<evidence type="ECO:0000256" key="2">
    <source>
        <dbReference type="ARBA" id="ARBA00006683"/>
    </source>
</evidence>
<keyword evidence="5 7" id="KW-1133">Transmembrane helix</keyword>
<comment type="subcellular location">
    <subcellularLocation>
        <location evidence="1">Cell membrane</location>
        <topology evidence="1">Multi-pass membrane protein</topology>
    </subcellularLocation>
</comment>
<keyword evidence="6 7" id="KW-0472">Membrane</keyword>